<evidence type="ECO:0000313" key="1">
    <source>
        <dbReference type="EMBL" id="ERG91059.1"/>
    </source>
</evidence>
<evidence type="ECO:0000313" key="2">
    <source>
        <dbReference type="Proteomes" id="UP000030649"/>
    </source>
</evidence>
<name>U1MMR4_9EURY</name>
<proteinExistence type="predicted"/>
<organism evidence="1 2">
    <name type="scientific">Haloquadratum walsbyi J07HQW1</name>
    <dbReference type="NCBI Taxonomy" id="1238424"/>
    <lineage>
        <taxon>Archaea</taxon>
        <taxon>Methanobacteriati</taxon>
        <taxon>Methanobacteriota</taxon>
        <taxon>Stenosarchaea group</taxon>
        <taxon>Halobacteria</taxon>
        <taxon>Halobacteriales</taxon>
        <taxon>Haloferacaceae</taxon>
        <taxon>Haloquadratum</taxon>
    </lineage>
</organism>
<gene>
    <name evidence="1" type="ORF">J07HQW1_01091</name>
</gene>
<dbReference type="AlphaFoldDB" id="U1MMR4"/>
<accession>U1MMR4</accession>
<dbReference type="Proteomes" id="UP000030649">
    <property type="component" value="Unassembled WGS sequence"/>
</dbReference>
<dbReference type="STRING" id="1238424.J07HQW1_01091"/>
<dbReference type="EMBL" id="KE356560">
    <property type="protein sequence ID" value="ERG91059.1"/>
    <property type="molecule type" value="Genomic_DNA"/>
</dbReference>
<sequence>MSPGIRIVIGEFRLLAPRDVHHARRVPVSVVLHHVALLVRTPEPPPLTTASLTTARTRLRVGVSVYGICRNPPPRRLIRHERLEVVERQFVQSAVHIRLVLHLLADTAHILEHDDWVRELVCELHDSMRETMSHPLGEPLFVVTEFPVDTRLLA</sequence>
<dbReference type="HOGENOM" id="CLU_1700247_0_0_2"/>
<protein>
    <submittedName>
        <fullName evidence="1">Uncharacterized protein</fullName>
    </submittedName>
</protein>
<reference evidence="1 2" key="1">
    <citation type="journal article" date="2013" name="PLoS ONE">
        <title>Assembly-driven community genomics of a hypersaline microbial ecosystem.</title>
        <authorList>
            <person name="Podell S."/>
            <person name="Ugalde J.A."/>
            <person name="Narasingarao P."/>
            <person name="Banfield J.F."/>
            <person name="Heidelberg K.B."/>
            <person name="Allen E.E."/>
        </authorList>
    </citation>
    <scope>NUCLEOTIDE SEQUENCE [LARGE SCALE GENOMIC DNA]</scope>
    <source>
        <strain evidence="2">J07HQW1</strain>
    </source>
</reference>